<evidence type="ECO:0000256" key="1">
    <source>
        <dbReference type="SAM" id="Coils"/>
    </source>
</evidence>
<name>A0ABD5X458_9EURY</name>
<dbReference type="Gene3D" id="1.20.5.300">
    <property type="match status" value="1"/>
</dbReference>
<feature type="compositionally biased region" description="Polar residues" evidence="2">
    <location>
        <begin position="255"/>
        <end position="272"/>
    </location>
</feature>
<protein>
    <submittedName>
        <fullName evidence="3">Uncharacterized protein</fullName>
    </submittedName>
</protein>
<reference evidence="3 4" key="1">
    <citation type="journal article" date="2014" name="Int. J. Syst. Evol. Microbiol.">
        <title>Complete genome sequence of Corynebacterium casei LMG S-19264T (=DSM 44701T), isolated from a smear-ripened cheese.</title>
        <authorList>
            <consortium name="US DOE Joint Genome Institute (JGI-PGF)"/>
            <person name="Walter F."/>
            <person name="Albersmeier A."/>
            <person name="Kalinowski J."/>
            <person name="Ruckert C."/>
        </authorList>
    </citation>
    <scope>NUCLEOTIDE SEQUENCE [LARGE SCALE GENOMIC DNA]</scope>
    <source>
        <strain evidence="3 4">CGMCC 4.7215</strain>
    </source>
</reference>
<dbReference type="AlphaFoldDB" id="A0ABD5X458"/>
<feature type="coiled-coil region" evidence="1">
    <location>
        <begin position="400"/>
        <end position="427"/>
    </location>
</feature>
<evidence type="ECO:0000313" key="4">
    <source>
        <dbReference type="Proteomes" id="UP001596414"/>
    </source>
</evidence>
<organism evidence="3 4">
    <name type="scientific">Halovenus rubra</name>
    <dbReference type="NCBI Taxonomy" id="869890"/>
    <lineage>
        <taxon>Archaea</taxon>
        <taxon>Methanobacteriati</taxon>
        <taxon>Methanobacteriota</taxon>
        <taxon>Stenosarchaea group</taxon>
        <taxon>Halobacteria</taxon>
        <taxon>Halobacteriales</taxon>
        <taxon>Haloarculaceae</taxon>
        <taxon>Halovenus</taxon>
    </lineage>
</organism>
<feature type="region of interest" description="Disordered" evidence="2">
    <location>
        <begin position="115"/>
        <end position="336"/>
    </location>
</feature>
<feature type="compositionally biased region" description="Acidic residues" evidence="2">
    <location>
        <begin position="177"/>
        <end position="186"/>
    </location>
</feature>
<evidence type="ECO:0000313" key="3">
    <source>
        <dbReference type="EMBL" id="MFC7125911.1"/>
    </source>
</evidence>
<sequence length="448" mass="48947">MGERSYDRDATVSADGITVYQLYTEDEFESPAVVLKLVSMRPERTSVQLRLPNVDADRIGFHPDFEAESWTIGEDYLTFEAEIDPDTTLTTLYLIQNGDEATATQTLEGCEITAVTPVDSLPTNAETDDSPPEEQVSDASEPSDTSDALSASGFESTHDQENKEAETAEIGTNPDDILVDPEDELSNETADPLIDAEDVSDSVDSDSETETGSGNHEESEPTDDDTTDLTSTLDESLVDETVEPQSSGDERDTTTEMTASSYEDDNMTTQDSDNAEMTAHEQDETDVSSVSTDELVAELRTRLDEGELSEQQRRQLGTVDPATSGGSGAHDARIANLQSRMSDIEAFSASMEAVLEQHGAPAEVFGEFQDRLDRVESEVGTLSDDVETNTEWQETVEPRLGSVEQEVDDVSEDVTAMEETVDDLEAEVSTLQSWREKVTGALKMFTDD</sequence>
<comment type="caution">
    <text evidence="3">The sequence shown here is derived from an EMBL/GenBank/DDBJ whole genome shotgun (WGS) entry which is preliminary data.</text>
</comment>
<feature type="compositionally biased region" description="Acidic residues" evidence="2">
    <location>
        <begin position="126"/>
        <end position="136"/>
    </location>
</feature>
<gene>
    <name evidence="3" type="ORF">ACFQJ7_07630</name>
</gene>
<feature type="compositionally biased region" description="Polar residues" evidence="2">
    <location>
        <begin position="137"/>
        <end position="155"/>
    </location>
</feature>
<proteinExistence type="predicted"/>
<dbReference type="EMBL" id="JBHSZQ010000011">
    <property type="protein sequence ID" value="MFC7125911.1"/>
    <property type="molecule type" value="Genomic_DNA"/>
</dbReference>
<feature type="compositionally biased region" description="Acidic residues" evidence="2">
    <location>
        <begin position="194"/>
        <end position="209"/>
    </location>
</feature>
<keyword evidence="1" id="KW-0175">Coiled coil</keyword>
<evidence type="ECO:0000256" key="2">
    <source>
        <dbReference type="SAM" id="MobiDB-lite"/>
    </source>
</evidence>
<feature type="compositionally biased region" description="Basic and acidic residues" evidence="2">
    <location>
        <begin position="156"/>
        <end position="166"/>
    </location>
</feature>
<accession>A0ABD5X458</accession>
<dbReference type="RefSeq" id="WP_267638060.1">
    <property type="nucleotide sequence ID" value="NZ_JAODIY010000011.1"/>
</dbReference>
<feature type="compositionally biased region" description="Basic and acidic residues" evidence="2">
    <location>
        <begin position="297"/>
        <end position="313"/>
    </location>
</feature>
<dbReference type="Proteomes" id="UP001596414">
    <property type="component" value="Unassembled WGS sequence"/>
</dbReference>